<evidence type="ECO:0000313" key="1">
    <source>
        <dbReference type="EMBL" id="KZT52729.1"/>
    </source>
</evidence>
<dbReference type="AlphaFoldDB" id="A0A165DG51"/>
<gene>
    <name evidence="1" type="ORF">CALCODRAFT_78797</name>
</gene>
<keyword evidence="2" id="KW-1185">Reference proteome</keyword>
<sequence>MIICLYSDSVSISCTSGWSTLLLSTAPRYRPLPSCYLMIREGKSCPAPLARVCPMLQYDNPQAARDARAIAIRNAGPFPSPSPAFTKPHVSVHAGKCYNDTDHTDHPAYPFFISAHWHKAHGASWRCIGEGEWNALWWIRRGKLGCSRGGAVP</sequence>
<dbReference type="EMBL" id="KV424057">
    <property type="protein sequence ID" value="KZT52729.1"/>
    <property type="molecule type" value="Genomic_DNA"/>
</dbReference>
<name>A0A165DG51_9BASI</name>
<accession>A0A165DG51</accession>
<dbReference type="InParanoid" id="A0A165DG51"/>
<evidence type="ECO:0000313" key="2">
    <source>
        <dbReference type="Proteomes" id="UP000076842"/>
    </source>
</evidence>
<dbReference type="Proteomes" id="UP000076842">
    <property type="component" value="Unassembled WGS sequence"/>
</dbReference>
<reference evidence="1 2" key="1">
    <citation type="journal article" date="2016" name="Mol. Biol. Evol.">
        <title>Comparative Genomics of Early-Diverging Mushroom-Forming Fungi Provides Insights into the Origins of Lignocellulose Decay Capabilities.</title>
        <authorList>
            <person name="Nagy L.G."/>
            <person name="Riley R."/>
            <person name="Tritt A."/>
            <person name="Adam C."/>
            <person name="Daum C."/>
            <person name="Floudas D."/>
            <person name="Sun H."/>
            <person name="Yadav J.S."/>
            <person name="Pangilinan J."/>
            <person name="Larsson K.H."/>
            <person name="Matsuura K."/>
            <person name="Barry K."/>
            <person name="Labutti K."/>
            <person name="Kuo R."/>
            <person name="Ohm R.A."/>
            <person name="Bhattacharya S.S."/>
            <person name="Shirouzu T."/>
            <person name="Yoshinaga Y."/>
            <person name="Martin F.M."/>
            <person name="Grigoriev I.V."/>
            <person name="Hibbett D.S."/>
        </authorList>
    </citation>
    <scope>NUCLEOTIDE SEQUENCE [LARGE SCALE GENOMIC DNA]</scope>
    <source>
        <strain evidence="1 2">HHB12733</strain>
    </source>
</reference>
<protein>
    <submittedName>
        <fullName evidence="1">Uncharacterized protein</fullName>
    </submittedName>
</protein>
<proteinExistence type="predicted"/>
<organism evidence="1 2">
    <name type="scientific">Calocera cornea HHB12733</name>
    <dbReference type="NCBI Taxonomy" id="1353952"/>
    <lineage>
        <taxon>Eukaryota</taxon>
        <taxon>Fungi</taxon>
        <taxon>Dikarya</taxon>
        <taxon>Basidiomycota</taxon>
        <taxon>Agaricomycotina</taxon>
        <taxon>Dacrymycetes</taxon>
        <taxon>Dacrymycetales</taxon>
        <taxon>Dacrymycetaceae</taxon>
        <taxon>Calocera</taxon>
    </lineage>
</organism>